<organism evidence="1 2">
    <name type="scientific">Paenisporosarcina cavernae</name>
    <dbReference type="NCBI Taxonomy" id="2320858"/>
    <lineage>
        <taxon>Bacteria</taxon>
        <taxon>Bacillati</taxon>
        <taxon>Bacillota</taxon>
        <taxon>Bacilli</taxon>
        <taxon>Bacillales</taxon>
        <taxon>Caryophanaceae</taxon>
        <taxon>Paenisporosarcina</taxon>
    </lineage>
</organism>
<evidence type="ECO:0000313" key="2">
    <source>
        <dbReference type="Proteomes" id="UP000265725"/>
    </source>
</evidence>
<proteinExistence type="predicted"/>
<dbReference type="EMBL" id="CP032418">
    <property type="protein sequence ID" value="AYC29883.1"/>
    <property type="molecule type" value="Genomic_DNA"/>
</dbReference>
<gene>
    <name evidence="1" type="ORF">D3873_08235</name>
</gene>
<sequence length="104" mass="11631">MKLRDFIVGFATGIAAGYLIKEVADRQNPLKPANMILSSVKESFRQDGPIDGSWIYMKPEVFHQENVELDVYRGGISKVSEGTPEHFEFLADARTGTIVQIEKS</sequence>
<evidence type="ECO:0000313" key="1">
    <source>
        <dbReference type="EMBL" id="AYC29883.1"/>
    </source>
</evidence>
<keyword evidence="2" id="KW-1185">Reference proteome</keyword>
<dbReference type="OrthoDB" id="2989832at2"/>
<name>A0A385YWG9_9BACL</name>
<accession>A0A385YWG9</accession>
<protein>
    <recommendedName>
        <fullName evidence="3">Peptidase M4</fullName>
    </recommendedName>
</protein>
<reference evidence="2" key="1">
    <citation type="submission" date="2018-09" db="EMBL/GenBank/DDBJ databases">
        <authorList>
            <person name="Zhu H."/>
        </authorList>
    </citation>
    <scope>NUCLEOTIDE SEQUENCE [LARGE SCALE GENOMIC DNA]</scope>
    <source>
        <strain evidence="2">K2R23-3</strain>
    </source>
</reference>
<dbReference type="KEGG" id="paek:D3873_08235"/>
<dbReference type="Proteomes" id="UP000265725">
    <property type="component" value="Chromosome"/>
</dbReference>
<evidence type="ECO:0008006" key="3">
    <source>
        <dbReference type="Google" id="ProtNLM"/>
    </source>
</evidence>
<dbReference type="RefSeq" id="WP_119883621.1">
    <property type="nucleotide sequence ID" value="NZ_CP032418.1"/>
</dbReference>
<dbReference type="AlphaFoldDB" id="A0A385YWG9"/>